<feature type="region of interest" description="Disordered" evidence="1">
    <location>
        <begin position="543"/>
        <end position="609"/>
    </location>
</feature>
<dbReference type="Gene3D" id="3.40.50.1820">
    <property type="entry name" value="alpha/beta hydrolase"/>
    <property type="match status" value="1"/>
</dbReference>
<feature type="region of interest" description="Disordered" evidence="1">
    <location>
        <begin position="1881"/>
        <end position="1901"/>
    </location>
</feature>
<keyword evidence="2" id="KW-1133">Transmembrane helix</keyword>
<protein>
    <recommendedName>
        <fullName evidence="3">Fungal lipase-type domain-containing protein</fullName>
    </recommendedName>
</protein>
<dbReference type="PANTHER" id="PTHR47523:SF1">
    <property type="entry name" value="F21O3.11 PROTEIN"/>
    <property type="match status" value="1"/>
</dbReference>
<evidence type="ECO:0000256" key="2">
    <source>
        <dbReference type="SAM" id="Phobius"/>
    </source>
</evidence>
<sequence length="2492" mass="251028">MASLRAPHSWQPGLQLNPRDGGAADPSGGRPGVLLVYRRHNFARTATQRRGRRFRTNIRPYGNVLTAIQTTGISGSHAGVGDSLAETIDVSNGPLSQACKLLRLEGAGELQDLIASLILSECVYKKLELDEEGVAAKVSEIVSGFPPGWVQLQAVQLSLAGIPQHYLIATSPTSMYVAFMGTKQFQDILADANLLYTPIWAESARLAADRQSIPAAHRGFLERARAIHVEQLYELAVSRGLRLVLCGHSLGGAVAKLCTLRLLRELPDWPRPRVRCIAFATPAVGNAALAELVENAGWANHFSTYYLPEDQLVRLISFSQARTTQSTAGGSRNSSGGGGGRANAGGSVGWRSGGRMSSGGARSSSSARTERRRRAKGGAGSCGGTSAGTRSGSASTSMAEAAATEEEEEEEQGGLVGSPSRPLESAPASAHAGDPRLDEVALKGLATGRAGTTTARVRHLQSPPEAQVGEGLLRVSSASSIVSASSCISEETIDSSSTGSVGSSSSFLRYSNSSFGDAQSEARKVLSSLVSPSYGTIGCASSTTSFDGEGEGEGGGSSLTGYLSPHMRLPSPPTPSQPSADAYQAGGSPAGWSAASGPATSGSSQAGSASGSIKLRLSESLDDDHTGVAIAMEEILAPGPDELEAAAAAGVALSGQPPMDLAEAQRKALYGNAGGSWGLRLALGRKRVLRRLRQLAKKAHIPLPKALLPVSRYHTFGGQWFVTADGALSPEELERLQTRPPMGGQQQQQQQQQPAQQQQQQQVTAAVSGLGTSGGSTSGGSQPPEGARGFFSFHRMVAYRQRHAELMSRLVRAAEEPEAFERRGGGALAPPSALTSQQQLQEEEGKDGRDGLMLLHTSAGTIATAAAAPTTTAASGVSASPYGTVQLSDSLLPRISVQRAVLRGVMPAAPIASASAASATARQAELKRAHVKSTTDAGQLETEHDSGTGNRSLGSSGGGGGGGMLPPPLQPSSPTPRSLTSRAPSVMAPAVLGHFFGWIRRGGAGGSGAYRSGVSSAGGVSVGLSDELVRLDLELEGHNLQYCRKVSVTLVYNGVDASTVANSAVVNTPAAAAGAASPGAPDSDVDKAAAAVGDGKAALLGGWGLTRWPPLAAATSRGGSSSIVTSDGIGCSNVGAVAAGLTDRPCGVRGHKQAGVDNAIPSSLPLSSPAPLPSPFPASSPLSRSQSTKPHAPTVAAASSAGSFPATEVPCEVVQVLYAQPYSDEANPPPLHPVSLFRNTLHHLARSLMGRCQVFPGRTHGQAQGQAFVAGGGSGIAKAASASAASILTLAAADRSDTGLAGMTDGFVGGRIGPWRRLRFQPNQRPTSNATVVTNAKGASGRGSVGGRLTDEGECGDATLFRPTAADSFLGGGDAAAAIAAAVGTHAVDAMPSRLMLRVTLPQSVARGLLDGTLPARLMVSVRSDFHALSDVPAIVQRPRVAIIGTSPYAASLVQAVLSAPAVLAAASIDGRSGAAGAAAGVPATGLAAWVPPPVAWALAAVRWQPRGPSRAVAATAGATTATASARFAAATVATTAQNAPQVASAWRQPTTASVVRMDDSAAAAPSSISQRSHPAPWTFFNSSSSSSTRSRTAAGVSSVRLVSTSTAKAAGAVVTPPARDRFVHAGGQPGGILPSWWVHFAAQAGVPRFRLRLGKLRWGIRQSLAAAAVGAAAASAAGVTGAAAAVGAAAVVASTVAAFSSDGGASVFANAAVTVAAVVAAAAAAATAFTGSEAAVVVAAAASAAVVAMAVATSSGPGVVSGPPLQQQQQQPQQQGLSAGKAITPSTGAGVEAAAGSTSSHVLRAAISGLPVSVLAPRSGPARSRTTTSSSSPTTVVEATSVPAEAAVANTTAVAVPRGTAAAAAVPRWILRFGAPSATRQPGVRSLQTRSGGGGGRATAGGAVHPMGHRWVLWWPGVPSPAGDSGVAAAAAAAPARQPLLTSTGRWFSWPLPRGGHLPSAPIATNGGTAVGAASLAAASPEGHSGLVAAVVAGTGLAPTAAADTTAATVTATSSATAKATPLAPQPPAPVASTEVRRRSVGWFLPLGGSQRHVAAAVADTAAATASAGGSSGQPVRGGVSLAQVLGSLRAGSGRAALQLPPAVLSDGLELCNVMVEPASQFWSPGRAGAAAAGRHILPLRPRRAGTPPAAAAPAPRPVPAAYLWKGRCLGPSTGMEPVAAATAATATIPAAETSTAAATAVAPVGIDPWAAAGVARAAFDSAAAAAVTLGFMPAWDGCPDLVGVAPFVAVRRMEKGLRRQVLQRNIGWRALLGGVVGALLRPVALVGMLGRLPGWGLQVLRRGHSANVGRSPQSGTGADSLQIDRPAVACGNGSAAPGLLVHSVCSGSGKDSSCQRLGNEWGVVVVAASCRDPLRVLRGRDMEALRNRAAEAGCPLVPVLLTCVESPPGRRAAAIRTLAAACSVPPGEVRVVWLDGPLLHQPAAAISRADLTVVWRDTAGCDGAAELRETVRQAAAAALQAEIHELQPQQ</sequence>
<feature type="region of interest" description="Disordered" evidence="1">
    <location>
        <begin position="925"/>
        <end position="981"/>
    </location>
</feature>
<comment type="caution">
    <text evidence="4">The sequence shown here is derived from an EMBL/GenBank/DDBJ whole genome shotgun (WGS) entry which is preliminary data.</text>
</comment>
<accession>A0A8J4FSH2</accession>
<feature type="region of interest" description="Disordered" evidence="1">
    <location>
        <begin position="1817"/>
        <end position="1837"/>
    </location>
</feature>
<dbReference type="OrthoDB" id="438440at2759"/>
<dbReference type="InterPro" id="IPR002921">
    <property type="entry name" value="Fungal_lipase-type"/>
</dbReference>
<dbReference type="GO" id="GO:0006629">
    <property type="term" value="P:lipid metabolic process"/>
    <property type="evidence" value="ECO:0007669"/>
    <property type="project" value="InterPro"/>
</dbReference>
<dbReference type="PANTHER" id="PTHR47523">
    <property type="entry name" value="F21O3.11 PROTEIN"/>
    <property type="match status" value="1"/>
</dbReference>
<feature type="compositionally biased region" description="Gly residues" evidence="1">
    <location>
        <begin position="335"/>
        <end position="352"/>
    </location>
</feature>
<feature type="domain" description="Fungal lipase-type" evidence="3">
    <location>
        <begin position="176"/>
        <end position="297"/>
    </location>
</feature>
<gene>
    <name evidence="4" type="ORF">Vretifemale_16406</name>
</gene>
<dbReference type="EMBL" id="BNCP01000045">
    <property type="protein sequence ID" value="GIL88442.1"/>
    <property type="molecule type" value="Genomic_DNA"/>
</dbReference>
<feature type="region of interest" description="Disordered" evidence="1">
    <location>
        <begin position="1321"/>
        <end position="1349"/>
    </location>
</feature>
<feature type="transmembrane region" description="Helical" evidence="2">
    <location>
        <begin position="1706"/>
        <end position="1728"/>
    </location>
</feature>
<feature type="compositionally biased region" description="Low complexity" evidence="1">
    <location>
        <begin position="745"/>
        <end position="762"/>
    </location>
</feature>
<feature type="region of interest" description="Disordered" evidence="1">
    <location>
        <begin position="821"/>
        <end position="846"/>
    </location>
</feature>
<feature type="region of interest" description="Disordered" evidence="1">
    <location>
        <begin position="1"/>
        <end position="30"/>
    </location>
</feature>
<keyword evidence="5" id="KW-1185">Reference proteome</keyword>
<dbReference type="CDD" id="cd00519">
    <property type="entry name" value="Lipase_3"/>
    <property type="match status" value="1"/>
</dbReference>
<feature type="compositionally biased region" description="Gly residues" evidence="1">
    <location>
        <begin position="955"/>
        <end position="964"/>
    </location>
</feature>
<feature type="compositionally biased region" description="Low complexity" evidence="1">
    <location>
        <begin position="1759"/>
        <end position="1779"/>
    </location>
</feature>
<feature type="compositionally biased region" description="Low complexity" evidence="1">
    <location>
        <begin position="387"/>
        <end position="402"/>
    </location>
</feature>
<feature type="region of interest" description="Disordered" evidence="1">
    <location>
        <begin position="1759"/>
        <end position="1784"/>
    </location>
</feature>
<evidence type="ECO:0000313" key="4">
    <source>
        <dbReference type="EMBL" id="GIL88442.1"/>
    </source>
</evidence>
<dbReference type="Pfam" id="PF01764">
    <property type="entry name" value="Lipase_3"/>
    <property type="match status" value="1"/>
</dbReference>
<organism evidence="4 5">
    <name type="scientific">Volvox reticuliferus</name>
    <dbReference type="NCBI Taxonomy" id="1737510"/>
    <lineage>
        <taxon>Eukaryota</taxon>
        <taxon>Viridiplantae</taxon>
        <taxon>Chlorophyta</taxon>
        <taxon>core chlorophytes</taxon>
        <taxon>Chlorophyceae</taxon>
        <taxon>CS clade</taxon>
        <taxon>Chlamydomonadales</taxon>
        <taxon>Volvocaceae</taxon>
        <taxon>Volvox</taxon>
    </lineage>
</organism>
<feature type="compositionally biased region" description="Low complexity" evidence="1">
    <location>
        <begin position="585"/>
        <end position="609"/>
    </location>
</feature>
<feature type="compositionally biased region" description="Pro residues" evidence="1">
    <location>
        <begin position="965"/>
        <end position="974"/>
    </location>
</feature>
<feature type="compositionally biased region" description="Acidic residues" evidence="1">
    <location>
        <begin position="403"/>
        <end position="412"/>
    </location>
</feature>
<dbReference type="SUPFAM" id="SSF53474">
    <property type="entry name" value="alpha/beta-Hydrolases"/>
    <property type="match status" value="1"/>
</dbReference>
<feature type="compositionally biased region" description="Gly residues" evidence="1">
    <location>
        <begin position="377"/>
        <end position="386"/>
    </location>
</feature>
<proteinExistence type="predicted"/>
<dbReference type="Proteomes" id="UP000747110">
    <property type="component" value="Unassembled WGS sequence"/>
</dbReference>
<keyword evidence="2" id="KW-0812">Transmembrane</keyword>
<keyword evidence="2" id="KW-0472">Membrane</keyword>
<feature type="compositionally biased region" description="Low complexity" evidence="1">
    <location>
        <begin position="353"/>
        <end position="367"/>
    </location>
</feature>
<evidence type="ECO:0000259" key="3">
    <source>
        <dbReference type="Pfam" id="PF01764"/>
    </source>
</evidence>
<feature type="region of interest" description="Disordered" evidence="1">
    <location>
        <begin position="1159"/>
        <end position="1196"/>
    </location>
</feature>
<feature type="transmembrane region" description="Helical" evidence="2">
    <location>
        <begin position="1665"/>
        <end position="1694"/>
    </location>
</feature>
<feature type="region of interest" description="Disordered" evidence="1">
    <location>
        <begin position="739"/>
        <end position="787"/>
    </location>
</feature>
<feature type="region of interest" description="Disordered" evidence="1">
    <location>
        <begin position="323"/>
        <end position="435"/>
    </location>
</feature>
<evidence type="ECO:0000256" key="1">
    <source>
        <dbReference type="SAM" id="MobiDB-lite"/>
    </source>
</evidence>
<reference evidence="4" key="1">
    <citation type="journal article" date="2021" name="Proc. Natl. Acad. Sci. U.S.A.">
        <title>Three genomes in the algal genus Volvox reveal the fate of a haploid sex-determining region after a transition to homothallism.</title>
        <authorList>
            <person name="Yamamoto K."/>
            <person name="Hamaji T."/>
            <person name="Kawai-Toyooka H."/>
            <person name="Matsuzaki R."/>
            <person name="Takahashi F."/>
            <person name="Nishimura Y."/>
            <person name="Kawachi M."/>
            <person name="Noguchi H."/>
            <person name="Minakuchi Y."/>
            <person name="Umen J.G."/>
            <person name="Toyoda A."/>
            <person name="Nozaki H."/>
        </authorList>
    </citation>
    <scope>NUCLEOTIDE SEQUENCE</scope>
    <source>
        <strain evidence="4">NIES-3786</strain>
    </source>
</reference>
<dbReference type="InterPro" id="IPR029058">
    <property type="entry name" value="AB_hydrolase_fold"/>
</dbReference>
<feature type="compositionally biased region" description="Pro residues" evidence="1">
    <location>
        <begin position="1168"/>
        <end position="1178"/>
    </location>
</feature>
<feature type="compositionally biased region" description="Low complexity" evidence="1">
    <location>
        <begin position="1823"/>
        <end position="1837"/>
    </location>
</feature>
<evidence type="ECO:0000313" key="5">
    <source>
        <dbReference type="Proteomes" id="UP000747110"/>
    </source>
</evidence>
<name>A0A8J4FSH2_9CHLO</name>
<feature type="compositionally biased region" description="Polar residues" evidence="1">
    <location>
        <begin position="1321"/>
        <end position="1334"/>
    </location>
</feature>